<dbReference type="PANTHER" id="PTHR10091:SF0">
    <property type="entry name" value="GALACTOSE MUTAROTASE"/>
    <property type="match status" value="1"/>
</dbReference>
<dbReference type="InterPro" id="IPR014718">
    <property type="entry name" value="GH-type_carb-bd"/>
</dbReference>
<reference evidence="2" key="1">
    <citation type="journal article" date="2019" name="Int. J. Syst. Evol. Microbiol.">
        <title>The Global Catalogue of Microorganisms (GCM) 10K type strain sequencing project: providing services to taxonomists for standard genome sequencing and annotation.</title>
        <authorList>
            <consortium name="The Broad Institute Genomics Platform"/>
            <consortium name="The Broad Institute Genome Sequencing Center for Infectious Disease"/>
            <person name="Wu L."/>
            <person name="Ma J."/>
        </authorList>
    </citation>
    <scope>NUCLEOTIDE SEQUENCE [LARGE SCALE GENOMIC DNA]</scope>
    <source>
        <strain evidence="2">NBRC 108728</strain>
    </source>
</reference>
<sequence>MPFDEDAIRPVYRGAILAPWPNRVVDGRYEFDGAEHQLPLTEPDRGHALHGLLVWARWHVASSTSASVRLEAEVVPSDGYPFALDVAVTYALDDGGLTTTVDATNAGSKAAPYGTAPHPYLSAGPGRVDDWTLTLPAADYLEVTEERLIPVATHPVATHRDFDFRSAKPIGDLFLDHAFTGLERDGGTSTVTVTAPGGTGVAMSWGTELPWVQVHTADRPEPELDRLGLAVEPMTCPPDAFSSGTDLVRLEPGQAHTAAWTISAL</sequence>
<keyword evidence="2" id="KW-1185">Reference proteome</keyword>
<gene>
    <name evidence="1" type="ORF">GCM10025867_41980</name>
</gene>
<dbReference type="Pfam" id="PF01263">
    <property type="entry name" value="Aldose_epim"/>
    <property type="match status" value="1"/>
</dbReference>
<dbReference type="Proteomes" id="UP001321486">
    <property type="component" value="Chromosome"/>
</dbReference>
<organism evidence="1 2">
    <name type="scientific">Frondihabitans sucicola</name>
    <dbReference type="NCBI Taxonomy" id="1268041"/>
    <lineage>
        <taxon>Bacteria</taxon>
        <taxon>Bacillati</taxon>
        <taxon>Actinomycetota</taxon>
        <taxon>Actinomycetes</taxon>
        <taxon>Micrococcales</taxon>
        <taxon>Microbacteriaceae</taxon>
        <taxon>Frondihabitans</taxon>
    </lineage>
</organism>
<dbReference type="EMBL" id="AP027732">
    <property type="protein sequence ID" value="BDZ51957.1"/>
    <property type="molecule type" value="Genomic_DNA"/>
</dbReference>
<evidence type="ECO:0000313" key="1">
    <source>
        <dbReference type="EMBL" id="BDZ51957.1"/>
    </source>
</evidence>
<dbReference type="SUPFAM" id="SSF74650">
    <property type="entry name" value="Galactose mutarotase-like"/>
    <property type="match status" value="1"/>
</dbReference>
<dbReference type="InterPro" id="IPR011013">
    <property type="entry name" value="Gal_mutarotase_sf_dom"/>
</dbReference>
<dbReference type="CDD" id="cd09022">
    <property type="entry name" value="Aldose_epim_Ec_YihR"/>
    <property type="match status" value="1"/>
</dbReference>
<dbReference type="InterPro" id="IPR037480">
    <property type="entry name" value="YihR-like"/>
</dbReference>
<proteinExistence type="predicted"/>
<dbReference type="Gene3D" id="2.70.98.10">
    <property type="match status" value="1"/>
</dbReference>
<name>A0ABN6Y3Q5_9MICO</name>
<accession>A0ABN6Y3Q5</accession>
<dbReference type="PANTHER" id="PTHR10091">
    <property type="entry name" value="ALDOSE-1-EPIMERASE"/>
    <property type="match status" value="1"/>
</dbReference>
<protein>
    <submittedName>
        <fullName evidence="1">Galactose mutarotase</fullName>
    </submittedName>
</protein>
<dbReference type="InterPro" id="IPR008183">
    <property type="entry name" value="Aldose_1/G6P_1-epimerase"/>
</dbReference>
<evidence type="ECO:0000313" key="2">
    <source>
        <dbReference type="Proteomes" id="UP001321486"/>
    </source>
</evidence>